<dbReference type="EMBL" id="BJHW01000001">
    <property type="protein sequence ID" value="GDY49726.1"/>
    <property type="molecule type" value="Genomic_DNA"/>
</dbReference>
<dbReference type="AlphaFoldDB" id="A0A4D4KS66"/>
<proteinExistence type="predicted"/>
<organism evidence="3 4">
    <name type="scientific">Streptomyces violaceusniger</name>
    <dbReference type="NCBI Taxonomy" id="68280"/>
    <lineage>
        <taxon>Bacteria</taxon>
        <taxon>Bacillati</taxon>
        <taxon>Actinomycetota</taxon>
        <taxon>Actinomycetes</taxon>
        <taxon>Kitasatosporales</taxon>
        <taxon>Streptomycetaceae</taxon>
        <taxon>Streptomyces</taxon>
        <taxon>Streptomyces violaceusniger group</taxon>
    </lineage>
</organism>
<feature type="domain" description="Flavin reductase like" evidence="2">
    <location>
        <begin position="2"/>
        <end position="66"/>
    </location>
</feature>
<dbReference type="Proteomes" id="UP000301309">
    <property type="component" value="Unassembled WGS sequence"/>
</dbReference>
<dbReference type="Gene3D" id="2.30.110.10">
    <property type="entry name" value="Electron Transport, Fmn-binding Protein, Chain A"/>
    <property type="match status" value="1"/>
</dbReference>
<gene>
    <name evidence="3" type="ORF">SVIO_003490</name>
</gene>
<dbReference type="InterPro" id="IPR012349">
    <property type="entry name" value="Split_barrel_FMN-bd"/>
</dbReference>
<reference evidence="3 4" key="1">
    <citation type="journal article" date="2020" name="Int. J. Syst. Evol. Microbiol.">
        <title>Reclassification of Streptomyces castelarensis and Streptomyces sporoclivatus as later heterotypic synonyms of Streptomyces antimycoticus.</title>
        <authorList>
            <person name="Komaki H."/>
            <person name="Tamura T."/>
        </authorList>
    </citation>
    <scope>NUCLEOTIDE SEQUENCE [LARGE SCALE GENOMIC DNA]</scope>
    <source>
        <strain evidence="3 4">NBRC 13459</strain>
    </source>
</reference>
<sequence length="96" mass="10310">MDKFAETEFELDDDGLPVIANASATLHCSRHATYDGGDHTILTGRVDRADLGVDSPAVYFRRNFHTPATRSAPEWRAPSTSLPMDTGCAAADTAVS</sequence>
<evidence type="ECO:0000259" key="2">
    <source>
        <dbReference type="Pfam" id="PF01613"/>
    </source>
</evidence>
<evidence type="ECO:0000313" key="3">
    <source>
        <dbReference type="EMBL" id="GDY49726.1"/>
    </source>
</evidence>
<name>A0A4D4KS66_STRVO</name>
<comment type="caution">
    <text evidence="3">The sequence shown here is derived from an EMBL/GenBank/DDBJ whole genome shotgun (WGS) entry which is preliminary data.</text>
</comment>
<dbReference type="GO" id="GO:0016646">
    <property type="term" value="F:oxidoreductase activity, acting on the CH-NH group of donors, NAD or NADP as acceptor"/>
    <property type="evidence" value="ECO:0007669"/>
    <property type="project" value="UniProtKB-ARBA"/>
</dbReference>
<dbReference type="InterPro" id="IPR002563">
    <property type="entry name" value="Flavin_Rdtase-like_dom"/>
</dbReference>
<dbReference type="SUPFAM" id="SSF50475">
    <property type="entry name" value="FMN-binding split barrel"/>
    <property type="match status" value="1"/>
</dbReference>
<evidence type="ECO:0000256" key="1">
    <source>
        <dbReference type="SAM" id="MobiDB-lite"/>
    </source>
</evidence>
<protein>
    <recommendedName>
        <fullName evidence="2">Flavin reductase like domain-containing protein</fullName>
    </recommendedName>
</protein>
<dbReference type="GO" id="GO:0010181">
    <property type="term" value="F:FMN binding"/>
    <property type="evidence" value="ECO:0007669"/>
    <property type="project" value="InterPro"/>
</dbReference>
<accession>A0A4D4KS66</accession>
<evidence type="ECO:0000313" key="4">
    <source>
        <dbReference type="Proteomes" id="UP000301309"/>
    </source>
</evidence>
<keyword evidence="4" id="KW-1185">Reference proteome</keyword>
<feature type="region of interest" description="Disordered" evidence="1">
    <location>
        <begin position="70"/>
        <end position="96"/>
    </location>
</feature>
<dbReference type="Pfam" id="PF01613">
    <property type="entry name" value="Flavin_Reduct"/>
    <property type="match status" value="1"/>
</dbReference>